<dbReference type="GeneID" id="72423527"/>
<sequence length="63" mass="7314">MALKDPTGLEKSVGELYLVMDGPWIISIWRVFFVLLALVVMKITKEVKHNGHDKLFESTIIWR</sequence>
<evidence type="ECO:0000313" key="2">
    <source>
        <dbReference type="Proteomes" id="UP000585749"/>
    </source>
</evidence>
<comment type="caution">
    <text evidence="1">The sequence shown here is derived from an EMBL/GenBank/DDBJ whole genome shotgun (WGS) entry which is preliminary data.</text>
</comment>
<evidence type="ECO:0000313" key="1">
    <source>
        <dbReference type="EMBL" id="NKY66442.1"/>
    </source>
</evidence>
<organism evidence="1 2">
    <name type="scientific">Weissella hellenica</name>
    <dbReference type="NCBI Taxonomy" id="46256"/>
    <lineage>
        <taxon>Bacteria</taxon>
        <taxon>Bacillati</taxon>
        <taxon>Bacillota</taxon>
        <taxon>Bacilli</taxon>
        <taxon>Lactobacillales</taxon>
        <taxon>Lactobacillaceae</taxon>
        <taxon>Weissella</taxon>
    </lineage>
</organism>
<dbReference type="Proteomes" id="UP000585749">
    <property type="component" value="Unassembled WGS sequence"/>
</dbReference>
<proteinExistence type="predicted"/>
<protein>
    <submittedName>
        <fullName evidence="1">Uncharacterized protein</fullName>
    </submittedName>
</protein>
<accession>A0A4Y4G0V4</accession>
<gene>
    <name evidence="1" type="ORF">HF960_01830</name>
</gene>
<reference evidence="1 2" key="1">
    <citation type="submission" date="2020-04" db="EMBL/GenBank/DDBJ databases">
        <title>MicrobeNet Type strains.</title>
        <authorList>
            <person name="Nicholson A.C."/>
        </authorList>
    </citation>
    <scope>NUCLEOTIDE SEQUENCE [LARGE SCALE GENOMIC DNA]</scope>
    <source>
        <strain evidence="1 2">CCUG 33494</strain>
    </source>
</reference>
<name>A0A4Y4G0V4_WEIHE</name>
<dbReference type="AlphaFoldDB" id="A0A4Y4G0V4"/>
<dbReference type="EMBL" id="JAAXPM010000001">
    <property type="protein sequence ID" value="NKY66442.1"/>
    <property type="molecule type" value="Genomic_DNA"/>
</dbReference>
<dbReference type="RefSeq" id="WP_137604581.1">
    <property type="nucleotide sequence ID" value="NZ_BJEG01000001.1"/>
</dbReference>